<comment type="similarity">
    <text evidence="1">Belongs to the NKAP family.</text>
</comment>
<dbReference type="Proteomes" id="UP001150266">
    <property type="component" value="Unassembled WGS sequence"/>
</dbReference>
<feature type="compositionally biased region" description="Basic and acidic residues" evidence="2">
    <location>
        <begin position="111"/>
        <end position="135"/>
    </location>
</feature>
<feature type="compositionally biased region" description="Basic and acidic residues" evidence="2">
    <location>
        <begin position="232"/>
        <end position="241"/>
    </location>
</feature>
<dbReference type="InterPro" id="IPR009269">
    <property type="entry name" value="NKAP_C"/>
</dbReference>
<accession>A0A9W9DTL6</accession>
<evidence type="ECO:0000313" key="5">
    <source>
        <dbReference type="Proteomes" id="UP001150266"/>
    </source>
</evidence>
<feature type="compositionally biased region" description="Basic and acidic residues" evidence="2">
    <location>
        <begin position="85"/>
        <end position="104"/>
    </location>
</feature>
<dbReference type="GO" id="GO:0003682">
    <property type="term" value="F:chromatin binding"/>
    <property type="evidence" value="ECO:0007669"/>
    <property type="project" value="InterPro"/>
</dbReference>
<dbReference type="EMBL" id="JAOTPV010000004">
    <property type="protein sequence ID" value="KAJ4483875.1"/>
    <property type="molecule type" value="Genomic_DNA"/>
</dbReference>
<dbReference type="InterPro" id="IPR040466">
    <property type="entry name" value="NKAP"/>
</dbReference>
<feature type="region of interest" description="Disordered" evidence="2">
    <location>
        <begin position="1"/>
        <end position="290"/>
    </location>
</feature>
<organism evidence="4 5">
    <name type="scientific">Lentinula aciculospora</name>
    <dbReference type="NCBI Taxonomy" id="153920"/>
    <lineage>
        <taxon>Eukaryota</taxon>
        <taxon>Fungi</taxon>
        <taxon>Dikarya</taxon>
        <taxon>Basidiomycota</taxon>
        <taxon>Agaricomycotina</taxon>
        <taxon>Agaricomycetes</taxon>
        <taxon>Agaricomycetidae</taxon>
        <taxon>Agaricales</taxon>
        <taxon>Marasmiineae</taxon>
        <taxon>Omphalotaceae</taxon>
        <taxon>Lentinula</taxon>
    </lineage>
</organism>
<dbReference type="GO" id="GO:0005634">
    <property type="term" value="C:nucleus"/>
    <property type="evidence" value="ECO:0007669"/>
    <property type="project" value="TreeGrafter"/>
</dbReference>
<keyword evidence="5" id="KW-1185">Reference proteome</keyword>
<dbReference type="GO" id="GO:0010468">
    <property type="term" value="P:regulation of gene expression"/>
    <property type="evidence" value="ECO:0007669"/>
    <property type="project" value="TreeGrafter"/>
</dbReference>
<proteinExistence type="inferred from homology"/>
<reference evidence="4" key="1">
    <citation type="submission" date="2022-08" db="EMBL/GenBank/DDBJ databases">
        <title>A Global Phylogenomic Analysis of the Shiitake Genus Lentinula.</title>
        <authorList>
            <consortium name="DOE Joint Genome Institute"/>
            <person name="Sierra-Patev S."/>
            <person name="Min B."/>
            <person name="Naranjo-Ortiz M."/>
            <person name="Looney B."/>
            <person name="Konkel Z."/>
            <person name="Slot J.C."/>
            <person name="Sakamoto Y."/>
            <person name="Steenwyk J.L."/>
            <person name="Rokas A."/>
            <person name="Carro J."/>
            <person name="Camarero S."/>
            <person name="Ferreira P."/>
            <person name="Molpeceres G."/>
            <person name="Ruiz-Duenas F.J."/>
            <person name="Serrano A."/>
            <person name="Henrissat B."/>
            <person name="Drula E."/>
            <person name="Hughes K.W."/>
            <person name="Mata J.L."/>
            <person name="Ishikawa N.K."/>
            <person name="Vargas-Isla R."/>
            <person name="Ushijima S."/>
            <person name="Smith C.A."/>
            <person name="Ahrendt S."/>
            <person name="Andreopoulos W."/>
            <person name="He G."/>
            <person name="Labutti K."/>
            <person name="Lipzen A."/>
            <person name="Ng V."/>
            <person name="Riley R."/>
            <person name="Sandor L."/>
            <person name="Barry K."/>
            <person name="Martinez A.T."/>
            <person name="Xiao Y."/>
            <person name="Gibbons J.G."/>
            <person name="Terashima K."/>
            <person name="Grigoriev I.V."/>
            <person name="Hibbett D.S."/>
        </authorList>
    </citation>
    <scope>NUCLEOTIDE SEQUENCE</scope>
    <source>
        <strain evidence="4">JLM2183</strain>
    </source>
</reference>
<comment type="caution">
    <text evidence="4">The sequence shown here is derived from an EMBL/GenBank/DDBJ whole genome shotgun (WGS) entry which is preliminary data.</text>
</comment>
<gene>
    <name evidence="4" type="ORF">J3R30DRAFT_1844091</name>
</gene>
<dbReference type="PANTHER" id="PTHR13087">
    <property type="entry name" value="NF-KAPPA B ACTIVATING PROTEIN"/>
    <property type="match status" value="1"/>
</dbReference>
<dbReference type="OrthoDB" id="273141at2759"/>
<feature type="compositionally biased region" description="Basic residues" evidence="2">
    <location>
        <begin position="182"/>
        <end position="191"/>
    </location>
</feature>
<feature type="compositionally biased region" description="Basic and acidic residues" evidence="2">
    <location>
        <begin position="152"/>
        <end position="161"/>
    </location>
</feature>
<evidence type="ECO:0000313" key="4">
    <source>
        <dbReference type="EMBL" id="KAJ4483875.1"/>
    </source>
</evidence>
<feature type="compositionally biased region" description="Basic and acidic residues" evidence="2">
    <location>
        <begin position="38"/>
        <end position="78"/>
    </location>
</feature>
<feature type="domain" description="NF-kappa-B-activating protein C-terminal" evidence="3">
    <location>
        <begin position="329"/>
        <end position="431"/>
    </location>
</feature>
<evidence type="ECO:0000259" key="3">
    <source>
        <dbReference type="Pfam" id="PF06047"/>
    </source>
</evidence>
<feature type="compositionally biased region" description="Basic residues" evidence="2">
    <location>
        <begin position="206"/>
        <end position="215"/>
    </location>
</feature>
<dbReference type="AlphaFoldDB" id="A0A9W9DTL6"/>
<protein>
    <submittedName>
        <fullName evidence="4">DUF926-domain-containing protein</fullName>
    </submittedName>
</protein>
<evidence type="ECO:0000256" key="2">
    <source>
        <dbReference type="SAM" id="MobiDB-lite"/>
    </source>
</evidence>
<dbReference type="PANTHER" id="PTHR13087:SF0">
    <property type="entry name" value="NFKB ACTIVATING PROTEIN LIKE"/>
    <property type="match status" value="1"/>
</dbReference>
<name>A0A9W9DTL6_9AGAR</name>
<evidence type="ECO:0000256" key="1">
    <source>
        <dbReference type="ARBA" id="ARBA00009313"/>
    </source>
</evidence>
<sequence length="442" mass="51080">MAMVHPSRVGLVPQGSTTRRRSPSPQPSRRSPSPRRTSKAEDRHSRTYRNTHGDREDVKGRDRKPSRPFDREDDYDRGRSHRRSRDRDGGQNRRASPKYEDYRRQSPPRDGSAHRRQADSMYPNRKDRGLDRDTPPHNGYPSSRNSGGTDFFESRRLRRETMTVNIWPPSPKAPARDLSPKRSTKKSKRRLSVSSDTDSEEEERRRKDRRKRKERRKEEKQEKKRRRSRSRQRSDEEEKYQSGKKSYNKSKSPDRRASSSRRTRSPLPNDDDDEWIIKDSGSGAVPPLAPVLERVLQTSIARDVGSDDDDDIVGPQPAAKANVKRIDERSYGGALLRGEGSAMAAFLQDGTESRIPRRGEIGLTSDEIAQYEDVGYVMSGSRHRRMNAVRIRKENQVISAEEKRGILKLQKEERERRESILREEFSELVQESLKGSERPKAG</sequence>
<dbReference type="Pfam" id="PF06047">
    <property type="entry name" value="Nkap_C"/>
    <property type="match status" value="1"/>
</dbReference>